<dbReference type="Gene3D" id="3.40.50.880">
    <property type="match status" value="1"/>
</dbReference>
<accession>A0ABV2LYN5</accession>
<dbReference type="NCBIfam" id="NF003642">
    <property type="entry name" value="PRK05282.1"/>
    <property type="match status" value="1"/>
</dbReference>
<dbReference type="PANTHER" id="PTHR20842:SF0">
    <property type="entry name" value="ALPHA-ASPARTYL DIPEPTIDASE"/>
    <property type="match status" value="1"/>
</dbReference>
<dbReference type="InterPro" id="IPR029062">
    <property type="entry name" value="Class_I_gatase-like"/>
</dbReference>
<dbReference type="EC" id="3.4.13.21" evidence="5"/>
<reference evidence="5 6" key="1">
    <citation type="submission" date="2024-06" db="EMBL/GenBank/DDBJ databases">
        <title>Genomic Encyclopedia of Type Strains, Phase IV (KMG-IV): sequencing the most valuable type-strain genomes for metagenomic binning, comparative biology and taxonomic classification.</title>
        <authorList>
            <person name="Goeker M."/>
        </authorList>
    </citation>
    <scope>NUCLEOTIDE SEQUENCE [LARGE SCALE GENOMIC DNA]</scope>
    <source>
        <strain evidence="5 6">DSM 29388</strain>
    </source>
</reference>
<dbReference type="GO" id="GO:0016805">
    <property type="term" value="F:dipeptidase activity"/>
    <property type="evidence" value="ECO:0007669"/>
    <property type="project" value="UniProtKB-KW"/>
</dbReference>
<keyword evidence="6" id="KW-1185">Reference proteome</keyword>
<evidence type="ECO:0000256" key="1">
    <source>
        <dbReference type="ARBA" id="ARBA00006534"/>
    </source>
</evidence>
<gene>
    <name evidence="5" type="ORF">ABID46_002333</name>
</gene>
<protein>
    <submittedName>
        <fullName evidence="5">Dipeptidase E</fullName>
        <ecNumber evidence="5">3.4.13.21</ecNumber>
    </submittedName>
</protein>
<comment type="similarity">
    <text evidence="1">Belongs to the peptidase S51 family.</text>
</comment>
<evidence type="ECO:0000256" key="2">
    <source>
        <dbReference type="ARBA" id="ARBA00022670"/>
    </source>
</evidence>
<dbReference type="InterPro" id="IPR005320">
    <property type="entry name" value="Peptidase_S51"/>
</dbReference>
<dbReference type="PANTHER" id="PTHR20842">
    <property type="entry name" value="PROTEASE S51 ALPHA-ASPARTYL DIPEPTIDASE"/>
    <property type="match status" value="1"/>
</dbReference>
<proteinExistence type="inferred from homology"/>
<evidence type="ECO:0000313" key="5">
    <source>
        <dbReference type="EMBL" id="MET3732742.1"/>
    </source>
</evidence>
<dbReference type="EMBL" id="JBEPMO010000018">
    <property type="protein sequence ID" value="MET3732742.1"/>
    <property type="molecule type" value="Genomic_DNA"/>
</dbReference>
<dbReference type="Proteomes" id="UP001549146">
    <property type="component" value="Unassembled WGS sequence"/>
</dbReference>
<dbReference type="Pfam" id="PF03575">
    <property type="entry name" value="Peptidase_S51"/>
    <property type="match status" value="1"/>
</dbReference>
<dbReference type="CDD" id="cd03146">
    <property type="entry name" value="GAT1_Peptidase_E"/>
    <property type="match status" value="1"/>
</dbReference>
<organism evidence="5 6">
    <name type="scientific">Moheibacter stercoris</name>
    <dbReference type="NCBI Taxonomy" id="1628251"/>
    <lineage>
        <taxon>Bacteria</taxon>
        <taxon>Pseudomonadati</taxon>
        <taxon>Bacteroidota</taxon>
        <taxon>Flavobacteriia</taxon>
        <taxon>Flavobacteriales</taxon>
        <taxon>Weeksellaceae</taxon>
        <taxon>Moheibacter</taxon>
    </lineage>
</organism>
<dbReference type="SUPFAM" id="SSF52317">
    <property type="entry name" value="Class I glutamine amidotransferase-like"/>
    <property type="match status" value="1"/>
</dbReference>
<evidence type="ECO:0000256" key="3">
    <source>
        <dbReference type="ARBA" id="ARBA00022801"/>
    </source>
</evidence>
<keyword evidence="3 5" id="KW-0378">Hydrolase</keyword>
<evidence type="ECO:0000256" key="4">
    <source>
        <dbReference type="ARBA" id="ARBA00022825"/>
    </source>
</evidence>
<evidence type="ECO:0000313" key="6">
    <source>
        <dbReference type="Proteomes" id="UP001549146"/>
    </source>
</evidence>
<keyword evidence="5" id="KW-0224">Dipeptidase</keyword>
<sequence length="236" mass="26040">MNIHPNYRILAASTSTIHGSGYLEYILEEAVEFLNASEILFIPYARPSGLSYEEYTLAPQKAFAQKGVEVRGIHEFENPKAAIQNAQAIFVGGGNTFLLVKTLYELDLMETLKTVVANGTPYMGSSAGSNLTGMTIGTTNDMPIVYPPSFDALGFLPFNINPHYLDPDPNSTHKGETREMRIQEFHHFNDQAVLGLREGSWLEVQNGEINLKGSLTARLFEKGKSPIEIAPGQVIF</sequence>
<keyword evidence="4" id="KW-0720">Serine protease</keyword>
<comment type="caution">
    <text evidence="5">The sequence shown here is derived from an EMBL/GenBank/DDBJ whole genome shotgun (WGS) entry which is preliminary data.</text>
</comment>
<name>A0ABV2LYN5_9FLAO</name>
<keyword evidence="2" id="KW-0645">Protease</keyword>
<dbReference type="RefSeq" id="WP_354510252.1">
    <property type="nucleotide sequence ID" value="NZ_JBEPMO010000018.1"/>
</dbReference>